<evidence type="ECO:0000313" key="2">
    <source>
        <dbReference type="EMBL" id="KAK8921951.1"/>
    </source>
</evidence>
<dbReference type="Proteomes" id="UP001418222">
    <property type="component" value="Unassembled WGS sequence"/>
</dbReference>
<dbReference type="AlphaFoldDB" id="A0AAP0FXF0"/>
<evidence type="ECO:0000256" key="1">
    <source>
        <dbReference type="SAM" id="MobiDB-lite"/>
    </source>
</evidence>
<evidence type="ECO:0000313" key="3">
    <source>
        <dbReference type="Proteomes" id="UP001418222"/>
    </source>
</evidence>
<name>A0AAP0FXF0_9ASPA</name>
<feature type="region of interest" description="Disordered" evidence="1">
    <location>
        <begin position="20"/>
        <end position="42"/>
    </location>
</feature>
<reference evidence="2 3" key="1">
    <citation type="journal article" date="2022" name="Nat. Plants">
        <title>Genomes of leafy and leafless Platanthera orchids illuminate the evolution of mycoheterotrophy.</title>
        <authorList>
            <person name="Li M.H."/>
            <person name="Liu K.W."/>
            <person name="Li Z."/>
            <person name="Lu H.C."/>
            <person name="Ye Q.L."/>
            <person name="Zhang D."/>
            <person name="Wang J.Y."/>
            <person name="Li Y.F."/>
            <person name="Zhong Z.M."/>
            <person name="Liu X."/>
            <person name="Yu X."/>
            <person name="Liu D.K."/>
            <person name="Tu X.D."/>
            <person name="Liu B."/>
            <person name="Hao Y."/>
            <person name="Liao X.Y."/>
            <person name="Jiang Y.T."/>
            <person name="Sun W.H."/>
            <person name="Chen J."/>
            <person name="Chen Y.Q."/>
            <person name="Ai Y."/>
            <person name="Zhai J.W."/>
            <person name="Wu S.S."/>
            <person name="Zhou Z."/>
            <person name="Hsiao Y.Y."/>
            <person name="Wu W.L."/>
            <person name="Chen Y.Y."/>
            <person name="Lin Y.F."/>
            <person name="Hsu J.L."/>
            <person name="Li C.Y."/>
            <person name="Wang Z.W."/>
            <person name="Zhao X."/>
            <person name="Zhong W.Y."/>
            <person name="Ma X.K."/>
            <person name="Ma L."/>
            <person name="Huang J."/>
            <person name="Chen G.Z."/>
            <person name="Huang M.Z."/>
            <person name="Huang L."/>
            <person name="Peng D.H."/>
            <person name="Luo Y.B."/>
            <person name="Zou S.Q."/>
            <person name="Chen S.P."/>
            <person name="Lan S."/>
            <person name="Tsai W.C."/>
            <person name="Van de Peer Y."/>
            <person name="Liu Z.J."/>
        </authorList>
    </citation>
    <scope>NUCLEOTIDE SEQUENCE [LARGE SCALE GENOMIC DNA]</scope>
    <source>
        <strain evidence="2">Lor287</strain>
    </source>
</reference>
<accession>A0AAP0FXF0</accession>
<organism evidence="2 3">
    <name type="scientific">Platanthera zijinensis</name>
    <dbReference type="NCBI Taxonomy" id="2320716"/>
    <lineage>
        <taxon>Eukaryota</taxon>
        <taxon>Viridiplantae</taxon>
        <taxon>Streptophyta</taxon>
        <taxon>Embryophyta</taxon>
        <taxon>Tracheophyta</taxon>
        <taxon>Spermatophyta</taxon>
        <taxon>Magnoliopsida</taxon>
        <taxon>Liliopsida</taxon>
        <taxon>Asparagales</taxon>
        <taxon>Orchidaceae</taxon>
        <taxon>Orchidoideae</taxon>
        <taxon>Orchideae</taxon>
        <taxon>Orchidinae</taxon>
        <taxon>Platanthera</taxon>
    </lineage>
</organism>
<gene>
    <name evidence="2" type="ORF">KSP39_PZI020370</name>
</gene>
<feature type="compositionally biased region" description="Polar residues" evidence="1">
    <location>
        <begin position="23"/>
        <end position="33"/>
    </location>
</feature>
<protein>
    <submittedName>
        <fullName evidence="2">Uncharacterized protein</fullName>
    </submittedName>
</protein>
<keyword evidence="3" id="KW-1185">Reference proteome</keyword>
<dbReference type="EMBL" id="JBBWWQ010000018">
    <property type="protein sequence ID" value="KAK8921951.1"/>
    <property type="molecule type" value="Genomic_DNA"/>
</dbReference>
<sequence>MHNQIFPEFQIDPNVAPLHLNPIAQQSSAQMPSFSPRPENFEAPPAEYSQVWSYQEMHQIPPPEIPAHKKRKYGDGAFASRSTPMQEHAVREFAEIWSPTSKSLILDTLKLVIDFNENRNDHYNSHE</sequence>
<proteinExistence type="predicted"/>
<comment type="caution">
    <text evidence="2">The sequence shown here is derived from an EMBL/GenBank/DDBJ whole genome shotgun (WGS) entry which is preliminary data.</text>
</comment>